<feature type="transmembrane region" description="Helical" evidence="2">
    <location>
        <begin position="959"/>
        <end position="978"/>
    </location>
</feature>
<proteinExistence type="predicted"/>
<dbReference type="Pfam" id="PF02845">
    <property type="entry name" value="CUE"/>
    <property type="match status" value="1"/>
</dbReference>
<dbReference type="Pfam" id="PF02204">
    <property type="entry name" value="VPS9"/>
    <property type="match status" value="1"/>
</dbReference>
<dbReference type="GO" id="GO:0005085">
    <property type="term" value="F:guanyl-nucleotide exchange factor activity"/>
    <property type="evidence" value="ECO:0007669"/>
    <property type="project" value="InterPro"/>
</dbReference>
<feature type="domain" description="VPS9" evidence="4">
    <location>
        <begin position="362"/>
        <end position="500"/>
    </location>
</feature>
<feature type="region of interest" description="Disordered" evidence="1">
    <location>
        <begin position="619"/>
        <end position="737"/>
    </location>
</feature>
<sequence>MPPVPNNTVSSSPPSPHHIQDDTKPDTEPVKESPYNDTVFPPVSNPWKDDDNVPESNVNETSNGRELKTPDPSLFDQVITASIVDNSRSSTEEEQKPPPVSKDVLSEFDPLAVSAEEQAAHDAWESAESHPPPPPRTPSPLAPLPPAKDDQLLSAPTTGTDSLFQSAANSPTPLPISPTSSSSFPSLAALARTFAIPSFSPQVKTFVDQRPSGAENGRSPGASGANTPARRSGASSPAIRESPSSDGNGSKPAEGQFDFQKFLDQMKTRQAEPVSKYLRSFLSNFSKRTFTVSDQIKIINDFLNFISGQMRNCDIWKNASDAEFDNAMEGMEKLVMNRLYDFTFTPQVVRAHPSRPITTDDLERDRVLSQRIALFGWLEEKHLDIPEEEGSKGFLMFAQQELIKINHYKAPRDKLICILNCCKVIFGLLRHLKKEEGADSFLPILIFVVLKANPDHLLSNVEFISRFRNPTKLQSEAGYYLSSLMGAVSFIETMDHTSLSCITQEEFEKNVEQAIQNLPASEPESPDLPKGEASLRAPPSITGQSPHAGEESAQPLSINTPVQVLSEDAKRLLQKTGDTISKPLNAIGRIFSEALDGAENKLSYLPGPFAPFELGREQRDHMIGPDGQPLRQHQRLASGAGPPQTPINSGLDPVQTPYKPRIRRGPSPSLHATGTPPGTSPVYGSGYAGPDDTPSRPTQGPQTNQSLAIGPSQVYPGQHAPSQSLSYSPNNQTLLPPRVQSLASGNALFGGEISRTPTPNLDFAGVQAEIDTAHEQAAKAARDTLRQIFPTVDREIVDWVLEAKEGDLGKSIEALLEMSSALNLASASVIIDSAMVVRKIGIPEYLLSIAFLTGSLYMFRLNTHASGKARESNGEYSDKLCSKRTLGWTIGGDVANFLNAPDIENIALSKTVMSLLVFHPLATGLSFVAFIMGCCVYRCRRTCRDGLPSNPLYFKLLQCFVWVAFVSSSAAFMINVIIVSMSQTRLSSSGILGVELRWGNAIIAGVIAWLCLFLGAIYANKVQNPSLHEEDQVRLAASNPATTRHGPAHQVTPITIPESHRLEVAPTYKASQEDQLLEAGLSEPPPAYVVDVPSSGPSASEYRDPPVAPGTLGHYQ</sequence>
<gene>
    <name evidence="5" type="ORF">NP233_g7873</name>
</gene>
<feature type="domain" description="CUE" evidence="3">
    <location>
        <begin position="777"/>
        <end position="820"/>
    </location>
</feature>
<reference evidence="5" key="1">
    <citation type="submission" date="2022-07" db="EMBL/GenBank/DDBJ databases">
        <title>Genome Sequence of Leucocoprinus birnbaumii.</title>
        <authorList>
            <person name="Buettner E."/>
        </authorList>
    </citation>
    <scope>NUCLEOTIDE SEQUENCE</scope>
    <source>
        <strain evidence="5">VT141</strain>
    </source>
</reference>
<feature type="region of interest" description="Disordered" evidence="1">
    <location>
        <begin position="1081"/>
        <end position="1116"/>
    </location>
</feature>
<dbReference type="GO" id="GO:0031267">
    <property type="term" value="F:small GTPase binding"/>
    <property type="evidence" value="ECO:0007669"/>
    <property type="project" value="TreeGrafter"/>
</dbReference>
<evidence type="ECO:0000259" key="3">
    <source>
        <dbReference type="PROSITE" id="PS51140"/>
    </source>
</evidence>
<dbReference type="AlphaFoldDB" id="A0AAD5VTV6"/>
<feature type="region of interest" description="Disordered" evidence="1">
    <location>
        <begin position="1"/>
        <end position="183"/>
    </location>
</feature>
<keyword evidence="6" id="KW-1185">Reference proteome</keyword>
<evidence type="ECO:0000259" key="4">
    <source>
        <dbReference type="PROSITE" id="PS51205"/>
    </source>
</evidence>
<feature type="compositionally biased region" description="Polar residues" evidence="1">
    <location>
        <begin position="695"/>
        <end position="707"/>
    </location>
</feature>
<dbReference type="InterPro" id="IPR009060">
    <property type="entry name" value="UBA-like_sf"/>
</dbReference>
<dbReference type="PANTHER" id="PTHR23101">
    <property type="entry name" value="RAB GDP/GTP EXCHANGE FACTOR"/>
    <property type="match status" value="1"/>
</dbReference>
<dbReference type="InterPro" id="IPR003892">
    <property type="entry name" value="CUE"/>
</dbReference>
<protein>
    <submittedName>
        <fullName evidence="5">Uncharacterized protein</fullName>
    </submittedName>
</protein>
<feature type="compositionally biased region" description="Polar residues" evidence="1">
    <location>
        <begin position="720"/>
        <end position="734"/>
    </location>
</feature>
<evidence type="ECO:0000313" key="5">
    <source>
        <dbReference type="EMBL" id="KAJ3565077.1"/>
    </source>
</evidence>
<keyword evidence="2" id="KW-1133">Transmembrane helix</keyword>
<dbReference type="InterPro" id="IPR003123">
    <property type="entry name" value="VPS9"/>
</dbReference>
<dbReference type="EMBL" id="JANIEX010000602">
    <property type="protein sequence ID" value="KAJ3565077.1"/>
    <property type="molecule type" value="Genomic_DNA"/>
</dbReference>
<dbReference type="PROSITE" id="PS51140">
    <property type="entry name" value="CUE"/>
    <property type="match status" value="1"/>
</dbReference>
<dbReference type="Gene3D" id="1.10.246.120">
    <property type="match status" value="1"/>
</dbReference>
<dbReference type="GO" id="GO:0005829">
    <property type="term" value="C:cytosol"/>
    <property type="evidence" value="ECO:0007669"/>
    <property type="project" value="TreeGrafter"/>
</dbReference>
<feature type="transmembrane region" description="Helical" evidence="2">
    <location>
        <begin position="998"/>
        <end position="1019"/>
    </location>
</feature>
<dbReference type="Pfam" id="PF18151">
    <property type="entry name" value="DUF5601"/>
    <property type="match status" value="1"/>
</dbReference>
<keyword evidence="2" id="KW-0812">Transmembrane</keyword>
<dbReference type="SUPFAM" id="SSF46934">
    <property type="entry name" value="UBA-like"/>
    <property type="match status" value="1"/>
</dbReference>
<evidence type="ECO:0000256" key="2">
    <source>
        <dbReference type="SAM" id="Phobius"/>
    </source>
</evidence>
<feature type="compositionally biased region" description="Pro residues" evidence="1">
    <location>
        <begin position="130"/>
        <end position="146"/>
    </location>
</feature>
<dbReference type="SUPFAM" id="SSF109993">
    <property type="entry name" value="VPS9 domain"/>
    <property type="match status" value="1"/>
</dbReference>
<dbReference type="Gene3D" id="1.10.8.10">
    <property type="entry name" value="DNA helicase RuvA subunit, C-terminal domain"/>
    <property type="match status" value="1"/>
</dbReference>
<feature type="region of interest" description="Disordered" evidence="1">
    <location>
        <begin position="520"/>
        <end position="557"/>
    </location>
</feature>
<evidence type="ECO:0000313" key="6">
    <source>
        <dbReference type="Proteomes" id="UP001213000"/>
    </source>
</evidence>
<dbReference type="Proteomes" id="UP001213000">
    <property type="component" value="Unassembled WGS sequence"/>
</dbReference>
<dbReference type="SMART" id="SM00546">
    <property type="entry name" value="CUE"/>
    <property type="match status" value="1"/>
</dbReference>
<dbReference type="PROSITE" id="PS51205">
    <property type="entry name" value="VPS9"/>
    <property type="match status" value="1"/>
</dbReference>
<evidence type="ECO:0000256" key="1">
    <source>
        <dbReference type="SAM" id="MobiDB-lite"/>
    </source>
</evidence>
<dbReference type="GO" id="GO:0043130">
    <property type="term" value="F:ubiquitin binding"/>
    <property type="evidence" value="ECO:0007669"/>
    <property type="project" value="InterPro"/>
</dbReference>
<dbReference type="CDD" id="cd14279">
    <property type="entry name" value="CUE"/>
    <property type="match status" value="1"/>
</dbReference>
<dbReference type="InterPro" id="IPR041545">
    <property type="entry name" value="DUF5601"/>
</dbReference>
<comment type="caution">
    <text evidence="5">The sequence shown here is derived from an EMBL/GenBank/DDBJ whole genome shotgun (WGS) entry which is preliminary data.</text>
</comment>
<feature type="compositionally biased region" description="Polar residues" evidence="1">
    <location>
        <begin position="154"/>
        <end position="169"/>
    </location>
</feature>
<name>A0AAD5VTV6_9AGAR</name>
<accession>A0AAD5VTV6</accession>
<dbReference type="GO" id="GO:0016192">
    <property type="term" value="P:vesicle-mediated transport"/>
    <property type="evidence" value="ECO:0007669"/>
    <property type="project" value="InterPro"/>
</dbReference>
<feature type="region of interest" description="Disordered" evidence="1">
    <location>
        <begin position="208"/>
        <end position="255"/>
    </location>
</feature>
<dbReference type="InterPro" id="IPR045046">
    <property type="entry name" value="Vps9-like"/>
</dbReference>
<dbReference type="SMART" id="SM00167">
    <property type="entry name" value="VPS9"/>
    <property type="match status" value="1"/>
</dbReference>
<dbReference type="Gene3D" id="1.20.1050.80">
    <property type="entry name" value="VPS9 domain"/>
    <property type="match status" value="1"/>
</dbReference>
<feature type="compositionally biased region" description="Basic and acidic residues" evidence="1">
    <location>
        <begin position="118"/>
        <end position="128"/>
    </location>
</feature>
<feature type="compositionally biased region" description="Basic and acidic residues" evidence="1">
    <location>
        <begin position="18"/>
        <end position="31"/>
    </location>
</feature>
<dbReference type="PANTHER" id="PTHR23101:SF25">
    <property type="entry name" value="GTPASE-ACTIVATING PROTEIN AND VPS9 DOMAIN-CONTAINING PROTEIN 1"/>
    <property type="match status" value="1"/>
</dbReference>
<feature type="transmembrane region" description="Helical" evidence="2">
    <location>
        <begin position="916"/>
        <end position="939"/>
    </location>
</feature>
<organism evidence="5 6">
    <name type="scientific">Leucocoprinus birnbaumii</name>
    <dbReference type="NCBI Taxonomy" id="56174"/>
    <lineage>
        <taxon>Eukaryota</taxon>
        <taxon>Fungi</taxon>
        <taxon>Dikarya</taxon>
        <taxon>Basidiomycota</taxon>
        <taxon>Agaricomycotina</taxon>
        <taxon>Agaricomycetes</taxon>
        <taxon>Agaricomycetidae</taxon>
        <taxon>Agaricales</taxon>
        <taxon>Agaricineae</taxon>
        <taxon>Agaricaceae</taxon>
        <taxon>Leucocoprinus</taxon>
    </lineage>
</organism>
<feature type="compositionally biased region" description="Polar residues" evidence="1">
    <location>
        <begin position="79"/>
        <end position="89"/>
    </location>
</feature>
<feature type="compositionally biased region" description="Low complexity" evidence="1">
    <location>
        <begin position="1"/>
        <end position="12"/>
    </location>
</feature>
<keyword evidence="2" id="KW-0472">Membrane</keyword>
<dbReference type="GO" id="GO:0030139">
    <property type="term" value="C:endocytic vesicle"/>
    <property type="evidence" value="ECO:0007669"/>
    <property type="project" value="TreeGrafter"/>
</dbReference>
<dbReference type="InterPro" id="IPR037191">
    <property type="entry name" value="VPS9_dom_sf"/>
</dbReference>